<name>A0A7J8EKY9_ROUAE</name>
<reference evidence="2 3" key="1">
    <citation type="journal article" date="2020" name="Nature">
        <title>Six reference-quality genomes reveal evolution of bat adaptations.</title>
        <authorList>
            <person name="Jebb D."/>
            <person name="Huang Z."/>
            <person name="Pippel M."/>
            <person name="Hughes G.M."/>
            <person name="Lavrichenko K."/>
            <person name="Devanna P."/>
            <person name="Winkler S."/>
            <person name="Jermiin L.S."/>
            <person name="Skirmuntt E.C."/>
            <person name="Katzourakis A."/>
            <person name="Burkitt-Gray L."/>
            <person name="Ray D.A."/>
            <person name="Sullivan K.A.M."/>
            <person name="Roscito J.G."/>
            <person name="Kirilenko B.M."/>
            <person name="Davalos L.M."/>
            <person name="Corthals A.P."/>
            <person name="Power M.L."/>
            <person name="Jones G."/>
            <person name="Ransome R.D."/>
            <person name="Dechmann D.K.N."/>
            <person name="Locatelli A.G."/>
            <person name="Puechmaille S.J."/>
            <person name="Fedrigo O."/>
            <person name="Jarvis E.D."/>
            <person name="Hiller M."/>
            <person name="Vernes S.C."/>
            <person name="Myers E.W."/>
            <person name="Teeling E.C."/>
        </authorList>
    </citation>
    <scope>NUCLEOTIDE SEQUENCE [LARGE SCALE GENOMIC DNA]</scope>
    <source>
        <strain evidence="2">MRouAeg1</strain>
        <tissue evidence="2">Muscle</tissue>
    </source>
</reference>
<keyword evidence="3" id="KW-1185">Reference proteome</keyword>
<sequence length="155" mass="17114">MKQKLPEWFLRCTFLEGEDGWGGVWKREEGEMENRRGWRWSSQNPSEGPRRKMAQNLPPLTTPPTAPVRVPRVEHAGNGLGPRSSPEEGRGRATLGAAPDAGRCPRHSPASRTAQGQESAAACGFPFTFVHSSLTFPMGCSRCKRSPLVVFAKDR</sequence>
<evidence type="ECO:0000256" key="1">
    <source>
        <dbReference type="SAM" id="MobiDB-lite"/>
    </source>
</evidence>
<accession>A0A7J8EKY9</accession>
<comment type="caution">
    <text evidence="2">The sequence shown here is derived from an EMBL/GenBank/DDBJ whole genome shotgun (WGS) entry which is preliminary data.</text>
</comment>
<dbReference type="Proteomes" id="UP000593571">
    <property type="component" value="Unassembled WGS sequence"/>
</dbReference>
<proteinExistence type="predicted"/>
<evidence type="ECO:0000313" key="2">
    <source>
        <dbReference type="EMBL" id="KAF6435819.1"/>
    </source>
</evidence>
<dbReference type="AlphaFoldDB" id="A0A7J8EKY9"/>
<organism evidence="2 3">
    <name type="scientific">Rousettus aegyptiacus</name>
    <name type="common">Egyptian fruit bat</name>
    <name type="synonym">Pteropus aegyptiacus</name>
    <dbReference type="NCBI Taxonomy" id="9407"/>
    <lineage>
        <taxon>Eukaryota</taxon>
        <taxon>Metazoa</taxon>
        <taxon>Chordata</taxon>
        <taxon>Craniata</taxon>
        <taxon>Vertebrata</taxon>
        <taxon>Euteleostomi</taxon>
        <taxon>Mammalia</taxon>
        <taxon>Eutheria</taxon>
        <taxon>Laurasiatheria</taxon>
        <taxon>Chiroptera</taxon>
        <taxon>Yinpterochiroptera</taxon>
        <taxon>Pteropodoidea</taxon>
        <taxon>Pteropodidae</taxon>
        <taxon>Rousettinae</taxon>
        <taxon>Rousettus</taxon>
    </lineage>
</organism>
<feature type="region of interest" description="Disordered" evidence="1">
    <location>
        <begin position="29"/>
        <end position="119"/>
    </location>
</feature>
<dbReference type="EMBL" id="JACASE010000009">
    <property type="protein sequence ID" value="KAF6435819.1"/>
    <property type="molecule type" value="Genomic_DNA"/>
</dbReference>
<protein>
    <submittedName>
        <fullName evidence="2">Uncharacterized protein</fullName>
    </submittedName>
</protein>
<evidence type="ECO:0000313" key="3">
    <source>
        <dbReference type="Proteomes" id="UP000593571"/>
    </source>
</evidence>
<gene>
    <name evidence="2" type="ORF">HJG63_012542</name>
</gene>